<feature type="transmembrane region" description="Helical" evidence="8">
    <location>
        <begin position="137"/>
        <end position="157"/>
    </location>
</feature>
<evidence type="ECO:0008006" key="10">
    <source>
        <dbReference type="Google" id="ProtNLM"/>
    </source>
</evidence>
<feature type="compositionally biased region" description="Basic residues" evidence="7">
    <location>
        <begin position="45"/>
        <end position="58"/>
    </location>
</feature>
<protein>
    <recommendedName>
        <fullName evidence="10">ER membrane protein complex subunit 6</fullName>
    </recommendedName>
</protein>
<dbReference type="KEGG" id="ang:An01g04090"/>
<dbReference type="GeneID" id="84589908"/>
<dbReference type="VEuPathDB" id="FungiDB:An01g04090"/>
<evidence type="ECO:0000256" key="8">
    <source>
        <dbReference type="SAM" id="Phobius"/>
    </source>
</evidence>
<evidence type="ECO:0000313" key="9">
    <source>
        <dbReference type="RefSeq" id="XP_059599613.1"/>
    </source>
</evidence>
<evidence type="ECO:0000256" key="7">
    <source>
        <dbReference type="SAM" id="MobiDB-lite"/>
    </source>
</evidence>
<dbReference type="Pfam" id="PF07019">
    <property type="entry name" value="EMC6"/>
    <property type="match status" value="1"/>
</dbReference>
<dbReference type="InterPro" id="IPR029008">
    <property type="entry name" value="EMC6-like"/>
</dbReference>
<dbReference type="AlphaFoldDB" id="A0AAJ8DXD6"/>
<organism evidence="9">
    <name type="scientific">Aspergillus niger</name>
    <dbReference type="NCBI Taxonomy" id="5061"/>
    <lineage>
        <taxon>Eukaryota</taxon>
        <taxon>Fungi</taxon>
        <taxon>Dikarya</taxon>
        <taxon>Ascomycota</taxon>
        <taxon>Pezizomycotina</taxon>
        <taxon>Eurotiomycetes</taxon>
        <taxon>Eurotiomycetidae</taxon>
        <taxon>Eurotiales</taxon>
        <taxon>Aspergillaceae</taxon>
        <taxon>Aspergillus</taxon>
        <taxon>Aspergillus subgen. Circumdati</taxon>
    </lineage>
</organism>
<reference evidence="9" key="2">
    <citation type="submission" date="2025-08" db="UniProtKB">
        <authorList>
            <consortium name="RefSeq"/>
        </authorList>
    </citation>
    <scope>IDENTIFICATION</scope>
</reference>
<evidence type="ECO:0000256" key="6">
    <source>
        <dbReference type="ARBA" id="ARBA00023136"/>
    </source>
</evidence>
<gene>
    <name evidence="9" type="ORF">An01g04090</name>
</gene>
<keyword evidence="6 8" id="KW-0472">Membrane</keyword>
<evidence type="ECO:0000256" key="1">
    <source>
        <dbReference type="ARBA" id="ARBA00004477"/>
    </source>
</evidence>
<reference evidence="9" key="1">
    <citation type="submission" date="2025-02" db="EMBL/GenBank/DDBJ databases">
        <authorList>
            <consortium name="NCBI Genome Project"/>
        </authorList>
    </citation>
    <scope>NUCLEOTIDE SEQUENCE</scope>
</reference>
<comment type="similarity">
    <text evidence="2">Belongs to the EMC6 family.</text>
</comment>
<accession>A0AAJ8DXD6</accession>
<keyword evidence="4" id="KW-0256">Endoplasmic reticulum</keyword>
<dbReference type="GO" id="GO:0005789">
    <property type="term" value="C:endoplasmic reticulum membrane"/>
    <property type="evidence" value="ECO:0007669"/>
    <property type="project" value="UniProtKB-SubCell"/>
</dbReference>
<evidence type="ECO:0000256" key="5">
    <source>
        <dbReference type="ARBA" id="ARBA00022989"/>
    </source>
</evidence>
<keyword evidence="5 8" id="KW-1133">Transmembrane helix</keyword>
<feature type="region of interest" description="Disordered" evidence="7">
    <location>
        <begin position="42"/>
        <end position="89"/>
    </location>
</feature>
<proteinExistence type="inferred from homology"/>
<evidence type="ECO:0000256" key="2">
    <source>
        <dbReference type="ARBA" id="ARBA00009436"/>
    </source>
</evidence>
<sequence>MALKVVTHQRRNQPAIYSNSDIMLPTYLAIYQLITTTNTIIHPPTVHHPKPHNQKQSKCHPQNKNSLSSSTPSSRNLSNTTTGCVKPSPKPTNLLRTLSLTIPPILIPQTLSSLHSLTSFLLGLTAGILSLQSATGFLFYLLGTVFVSALFHALLLYRSGGLGAGMYFAGANGEVEGMDERGVVSGKGTKGGGMLRRAAWRDVWFGGGVLSEALSGFILGWAGVGGVLR</sequence>
<dbReference type="RefSeq" id="XP_059599613.1">
    <property type="nucleotide sequence ID" value="XM_059747350.1"/>
</dbReference>
<evidence type="ECO:0000256" key="4">
    <source>
        <dbReference type="ARBA" id="ARBA00022824"/>
    </source>
</evidence>
<keyword evidence="3 8" id="KW-0812">Transmembrane</keyword>
<feature type="transmembrane region" description="Helical" evidence="8">
    <location>
        <begin position="203"/>
        <end position="224"/>
    </location>
</feature>
<comment type="subcellular location">
    <subcellularLocation>
        <location evidence="1">Endoplasmic reticulum membrane</location>
        <topology evidence="1">Multi-pass membrane protein</topology>
    </subcellularLocation>
</comment>
<evidence type="ECO:0000256" key="3">
    <source>
        <dbReference type="ARBA" id="ARBA00022692"/>
    </source>
</evidence>
<name>A0AAJ8DXD6_ASPNG</name>
<feature type="compositionally biased region" description="Low complexity" evidence="7">
    <location>
        <begin position="63"/>
        <end position="82"/>
    </location>
</feature>